<evidence type="ECO:0000313" key="2">
    <source>
        <dbReference type="Proteomes" id="UP000828390"/>
    </source>
</evidence>
<comment type="caution">
    <text evidence="1">The sequence shown here is derived from an EMBL/GenBank/DDBJ whole genome shotgun (WGS) entry which is preliminary data.</text>
</comment>
<accession>A0A9D4KU48</accession>
<keyword evidence="2" id="KW-1185">Reference proteome</keyword>
<sequence length="103" mass="11353">MTNGVVSTDDIKKQWLDSLSRPDDDVLIFDLPYLDDNSVETVEYNSQNAMVDQLGLLNPVGFLLGQANAECRKHRRCKGGQLLDIVPSSRKGGQLNESGCTVQ</sequence>
<evidence type="ECO:0000313" key="1">
    <source>
        <dbReference type="EMBL" id="KAH3846158.1"/>
    </source>
</evidence>
<gene>
    <name evidence="1" type="ORF">DPMN_088455</name>
</gene>
<name>A0A9D4KU48_DREPO</name>
<reference evidence="1" key="1">
    <citation type="journal article" date="2019" name="bioRxiv">
        <title>The Genome of the Zebra Mussel, Dreissena polymorpha: A Resource for Invasive Species Research.</title>
        <authorList>
            <person name="McCartney M.A."/>
            <person name="Auch B."/>
            <person name="Kono T."/>
            <person name="Mallez S."/>
            <person name="Zhang Y."/>
            <person name="Obille A."/>
            <person name="Becker A."/>
            <person name="Abrahante J.E."/>
            <person name="Garbe J."/>
            <person name="Badalamenti J.P."/>
            <person name="Herman A."/>
            <person name="Mangelson H."/>
            <person name="Liachko I."/>
            <person name="Sullivan S."/>
            <person name="Sone E.D."/>
            <person name="Koren S."/>
            <person name="Silverstein K.A.T."/>
            <person name="Beckman K.B."/>
            <person name="Gohl D.M."/>
        </authorList>
    </citation>
    <scope>NUCLEOTIDE SEQUENCE</scope>
    <source>
        <strain evidence="1">Duluth1</strain>
        <tissue evidence="1">Whole animal</tissue>
    </source>
</reference>
<reference evidence="1" key="2">
    <citation type="submission" date="2020-11" db="EMBL/GenBank/DDBJ databases">
        <authorList>
            <person name="McCartney M.A."/>
            <person name="Auch B."/>
            <person name="Kono T."/>
            <person name="Mallez S."/>
            <person name="Becker A."/>
            <person name="Gohl D.M."/>
            <person name="Silverstein K.A.T."/>
            <person name="Koren S."/>
            <person name="Bechman K.B."/>
            <person name="Herman A."/>
            <person name="Abrahante J.E."/>
            <person name="Garbe J."/>
        </authorList>
    </citation>
    <scope>NUCLEOTIDE SEQUENCE</scope>
    <source>
        <strain evidence="1">Duluth1</strain>
        <tissue evidence="1">Whole animal</tissue>
    </source>
</reference>
<dbReference type="Proteomes" id="UP000828390">
    <property type="component" value="Unassembled WGS sequence"/>
</dbReference>
<protein>
    <submittedName>
        <fullName evidence="1">Uncharacterized protein</fullName>
    </submittedName>
</protein>
<dbReference type="AlphaFoldDB" id="A0A9D4KU48"/>
<organism evidence="1 2">
    <name type="scientific">Dreissena polymorpha</name>
    <name type="common">Zebra mussel</name>
    <name type="synonym">Mytilus polymorpha</name>
    <dbReference type="NCBI Taxonomy" id="45954"/>
    <lineage>
        <taxon>Eukaryota</taxon>
        <taxon>Metazoa</taxon>
        <taxon>Spiralia</taxon>
        <taxon>Lophotrochozoa</taxon>
        <taxon>Mollusca</taxon>
        <taxon>Bivalvia</taxon>
        <taxon>Autobranchia</taxon>
        <taxon>Heteroconchia</taxon>
        <taxon>Euheterodonta</taxon>
        <taxon>Imparidentia</taxon>
        <taxon>Neoheterodontei</taxon>
        <taxon>Myida</taxon>
        <taxon>Dreissenoidea</taxon>
        <taxon>Dreissenidae</taxon>
        <taxon>Dreissena</taxon>
    </lineage>
</organism>
<proteinExistence type="predicted"/>
<dbReference type="EMBL" id="JAIWYP010000003">
    <property type="protein sequence ID" value="KAH3846158.1"/>
    <property type="molecule type" value="Genomic_DNA"/>
</dbReference>